<keyword evidence="2" id="KW-0732">Signal</keyword>
<sequence length="375" mass="42919">MKRLFIYLAFAATGFCMPDATAQETKTVKDTIKGEPNYSAQYAEKIKTQKLASLEQEKNNIIDTEKFNLKKELEKITEQLEKGEITADKAQTLKEEAAKNAAIIIDSKTAIIDGQIELVKRNVKYNFTPYAGSYIEVGFGNSYDDAGSFLLGVRYNAENRKKKYDKRTYTDVVFAVGWNNTVGDGRTIGDSYRFGKSVYVEIGFAFRTRLLKDSNKVRLAYGISLYVNSLSPKNNKYFVNNNGTTVLQEFPNHLKINELLINNLIAPFHFEFGPSRKREYKDYFRYDTSNEFKVGIGGYAGVNLSATQKLKYKEDGERIIDRMKRDYNVTPFVYGISSYVGFGPISLFVKYDLNPVFEKSTYKEHNLTFGWRLDM</sequence>
<accession>A0A444H6H8</accession>
<feature type="signal peptide" evidence="2">
    <location>
        <begin position="1"/>
        <end position="22"/>
    </location>
</feature>
<organism evidence="3 4">
    <name type="scientific">Flavobacterium cerinum</name>
    <dbReference type="NCBI Taxonomy" id="2502784"/>
    <lineage>
        <taxon>Bacteria</taxon>
        <taxon>Pseudomonadati</taxon>
        <taxon>Bacteroidota</taxon>
        <taxon>Flavobacteriia</taxon>
        <taxon>Flavobacteriales</taxon>
        <taxon>Flavobacteriaceae</taxon>
        <taxon>Flavobacterium</taxon>
    </lineage>
</organism>
<dbReference type="AlphaFoldDB" id="A0A444H6H8"/>
<dbReference type="RefSeq" id="WP_128390392.1">
    <property type="nucleotide sequence ID" value="NZ_SBII01000009.1"/>
</dbReference>
<reference evidence="3 4" key="1">
    <citation type="submission" date="2019-01" db="EMBL/GenBank/DDBJ databases">
        <title>Flavobacterium sp. nov.,isolated from freshwater.</title>
        <authorList>
            <person name="Zhang R."/>
            <person name="Du Z.-J."/>
        </authorList>
    </citation>
    <scope>NUCLEOTIDE SEQUENCE [LARGE SCALE GENOMIC DNA]</scope>
    <source>
        <strain evidence="3 4">1E403</strain>
    </source>
</reference>
<dbReference type="Proteomes" id="UP000287527">
    <property type="component" value="Unassembled WGS sequence"/>
</dbReference>
<evidence type="ECO:0000256" key="1">
    <source>
        <dbReference type="SAM" id="Coils"/>
    </source>
</evidence>
<proteinExistence type="predicted"/>
<feature type="chain" id="PRO_5019029429" evidence="2">
    <location>
        <begin position="23"/>
        <end position="375"/>
    </location>
</feature>
<gene>
    <name evidence="3" type="ORF">EPI11_12885</name>
</gene>
<name>A0A444H6H8_9FLAO</name>
<evidence type="ECO:0000256" key="2">
    <source>
        <dbReference type="SAM" id="SignalP"/>
    </source>
</evidence>
<dbReference type="EMBL" id="SBII01000009">
    <property type="protein sequence ID" value="RWW98816.1"/>
    <property type="molecule type" value="Genomic_DNA"/>
</dbReference>
<keyword evidence="4" id="KW-1185">Reference proteome</keyword>
<comment type="caution">
    <text evidence="3">The sequence shown here is derived from an EMBL/GenBank/DDBJ whole genome shotgun (WGS) entry which is preliminary data.</text>
</comment>
<keyword evidence="1" id="KW-0175">Coiled coil</keyword>
<feature type="coiled-coil region" evidence="1">
    <location>
        <begin position="66"/>
        <end position="93"/>
    </location>
</feature>
<evidence type="ECO:0000313" key="4">
    <source>
        <dbReference type="Proteomes" id="UP000287527"/>
    </source>
</evidence>
<protein>
    <submittedName>
        <fullName evidence="3">Exodeoxyribonuclease VII small subunit</fullName>
    </submittedName>
</protein>
<evidence type="ECO:0000313" key="3">
    <source>
        <dbReference type="EMBL" id="RWW98816.1"/>
    </source>
</evidence>
<dbReference type="OrthoDB" id="1466811at2"/>